<keyword evidence="5" id="KW-0560">Oxidoreductase</keyword>
<dbReference type="GO" id="GO:0071949">
    <property type="term" value="F:FAD binding"/>
    <property type="evidence" value="ECO:0007669"/>
    <property type="project" value="InterPro"/>
</dbReference>
<proteinExistence type="inferred from homology"/>
<dbReference type="PANTHER" id="PTHR42973:SF39">
    <property type="entry name" value="FAD-BINDING PCMH-TYPE DOMAIN-CONTAINING PROTEIN"/>
    <property type="match status" value="1"/>
</dbReference>
<dbReference type="Proteomes" id="UP000627934">
    <property type="component" value="Unassembled WGS sequence"/>
</dbReference>
<dbReference type="Pfam" id="PF08031">
    <property type="entry name" value="BBE"/>
    <property type="match status" value="1"/>
</dbReference>
<evidence type="ECO:0000256" key="2">
    <source>
        <dbReference type="ARBA" id="ARBA00005466"/>
    </source>
</evidence>
<dbReference type="PANTHER" id="PTHR42973">
    <property type="entry name" value="BINDING OXIDOREDUCTASE, PUTATIVE (AFU_ORTHOLOGUE AFUA_1G17690)-RELATED"/>
    <property type="match status" value="1"/>
</dbReference>
<dbReference type="InterPro" id="IPR006094">
    <property type="entry name" value="Oxid_FAD_bind_N"/>
</dbReference>
<dbReference type="EMBL" id="MDYX01000041">
    <property type="protein sequence ID" value="KAF9630625.1"/>
    <property type="molecule type" value="Genomic_DNA"/>
</dbReference>
<dbReference type="AlphaFoldDB" id="A0A8H7ISN4"/>
<comment type="cofactor">
    <cofactor evidence="1">
        <name>FAD</name>
        <dbReference type="ChEBI" id="CHEBI:57692"/>
    </cofactor>
</comment>
<sequence>MQKISDSFGSLPDYRIRAKSYADVQAAVKFSALHKTRLSVITTGHDALGRNVAGSGLIVDLSLLQGARVLESFTATAEGVRDLESNEKPQTIVPTDGVQAAVTFNPAFNGLDLNMALAPSNLFFVGGTYAGVAAAGGFGQNGGYGPLTAQYGLGVDQWLEAKVVTPDGELVVANEISNPDLFWAIGGGGGSTFGIVVDATFKTHPKTPVLGFYWYINSTLTTNDTDLAEGRTPTSEALEYLLSELPDLHSKGISAYIYIFPEHIRCDASHPGLLANASNANGMWGPILEKMQSFSGMTPFQSKHHYFDSYHEFYSTTYGTSEDGSGPPTNHGNVPYDSHLLSAEPLRSENLTSALRSTGGNFGVLMTTPGMAVSDGKNTAANPGWRNATVFLNGFKTNTTNVDGLRELAPGMGTYINEANIDEPNWSSSFWGSNYARLSALKSKIDPDMLFWVSPGINADHMHVVDGRPCLIQPTPSKPSLYAPHTERIVDADIANDGIFLFGRQELIGAQFPVPGELIGLQS</sequence>
<reference evidence="7" key="1">
    <citation type="submission" date="2016-08" db="EMBL/GenBank/DDBJ databases">
        <authorList>
            <person name="Yan J."/>
        </authorList>
    </citation>
    <scope>NUCLEOTIDE SEQUENCE</scope>
    <source>
        <strain evidence="7">CSS-01s</strain>
    </source>
</reference>
<evidence type="ECO:0000259" key="6">
    <source>
        <dbReference type="PROSITE" id="PS51387"/>
    </source>
</evidence>
<keyword evidence="3" id="KW-0285">Flavoprotein</keyword>
<feature type="domain" description="FAD-binding PCMH-type" evidence="6">
    <location>
        <begin position="8"/>
        <end position="206"/>
    </location>
</feature>
<organism evidence="7 8">
    <name type="scientific">Lasiodiplodia theobromae</name>
    <dbReference type="NCBI Taxonomy" id="45133"/>
    <lineage>
        <taxon>Eukaryota</taxon>
        <taxon>Fungi</taxon>
        <taxon>Dikarya</taxon>
        <taxon>Ascomycota</taxon>
        <taxon>Pezizomycotina</taxon>
        <taxon>Dothideomycetes</taxon>
        <taxon>Dothideomycetes incertae sedis</taxon>
        <taxon>Botryosphaeriales</taxon>
        <taxon>Botryosphaeriaceae</taxon>
        <taxon>Lasiodiplodia</taxon>
    </lineage>
</organism>
<keyword evidence="4" id="KW-0274">FAD</keyword>
<evidence type="ECO:0000256" key="5">
    <source>
        <dbReference type="ARBA" id="ARBA00023002"/>
    </source>
</evidence>
<dbReference type="PROSITE" id="PS51387">
    <property type="entry name" value="FAD_PCMH"/>
    <property type="match status" value="1"/>
</dbReference>
<dbReference type="Gene3D" id="3.30.465.10">
    <property type="match status" value="2"/>
</dbReference>
<dbReference type="InterPro" id="IPR036318">
    <property type="entry name" value="FAD-bd_PCMH-like_sf"/>
</dbReference>
<dbReference type="InterPro" id="IPR050416">
    <property type="entry name" value="FAD-linked_Oxidoreductase"/>
</dbReference>
<comment type="similarity">
    <text evidence="2">Belongs to the oxygen-dependent FAD-linked oxidoreductase family.</text>
</comment>
<dbReference type="InterPro" id="IPR016169">
    <property type="entry name" value="FAD-bd_PCMH_sub2"/>
</dbReference>
<dbReference type="SUPFAM" id="SSF56176">
    <property type="entry name" value="FAD-binding/transporter-associated domain-like"/>
    <property type="match status" value="1"/>
</dbReference>
<evidence type="ECO:0000256" key="1">
    <source>
        <dbReference type="ARBA" id="ARBA00001974"/>
    </source>
</evidence>
<dbReference type="InterPro" id="IPR012951">
    <property type="entry name" value="BBE"/>
</dbReference>
<evidence type="ECO:0000256" key="3">
    <source>
        <dbReference type="ARBA" id="ARBA00022630"/>
    </source>
</evidence>
<evidence type="ECO:0000313" key="8">
    <source>
        <dbReference type="Proteomes" id="UP000627934"/>
    </source>
</evidence>
<gene>
    <name evidence="7" type="ORF">BFW01_g1187</name>
</gene>
<protein>
    <recommendedName>
        <fullName evidence="6">FAD-binding PCMH-type domain-containing protein</fullName>
    </recommendedName>
</protein>
<reference evidence="7" key="2">
    <citation type="journal article" date="2018" name="DNA Res.">
        <title>Comparative genome and transcriptome analyses reveal adaptations to opportunistic infections in woody plant degrading pathogens of Botryosphaeriaceae.</title>
        <authorList>
            <person name="Yan J.Y."/>
            <person name="Zhao W.S."/>
            <person name="Chen Z."/>
            <person name="Xing Q.K."/>
            <person name="Zhang W."/>
            <person name="Chethana K.W.T."/>
            <person name="Xue M.F."/>
            <person name="Xu J.P."/>
            <person name="Phillips A.J.L."/>
            <person name="Wang Y."/>
            <person name="Liu J.H."/>
            <person name="Liu M."/>
            <person name="Zhou Y."/>
            <person name="Jayawardena R.S."/>
            <person name="Manawasinghe I.S."/>
            <person name="Huang J.B."/>
            <person name="Qiao G.H."/>
            <person name="Fu C.Y."/>
            <person name="Guo F.F."/>
            <person name="Dissanayake A.J."/>
            <person name="Peng Y.L."/>
            <person name="Hyde K.D."/>
            <person name="Li X.H."/>
        </authorList>
    </citation>
    <scope>NUCLEOTIDE SEQUENCE</scope>
    <source>
        <strain evidence="7">CSS-01s</strain>
    </source>
</reference>
<name>A0A8H7ISN4_9PEZI</name>
<dbReference type="GO" id="GO:0016491">
    <property type="term" value="F:oxidoreductase activity"/>
    <property type="evidence" value="ECO:0007669"/>
    <property type="project" value="UniProtKB-KW"/>
</dbReference>
<dbReference type="Pfam" id="PF01565">
    <property type="entry name" value="FAD_binding_4"/>
    <property type="match status" value="1"/>
</dbReference>
<accession>A0A8H7ISN4</accession>
<dbReference type="InterPro" id="IPR016166">
    <property type="entry name" value="FAD-bd_PCMH"/>
</dbReference>
<evidence type="ECO:0000256" key="4">
    <source>
        <dbReference type="ARBA" id="ARBA00022827"/>
    </source>
</evidence>
<comment type="caution">
    <text evidence="7">The sequence shown here is derived from an EMBL/GenBank/DDBJ whole genome shotgun (WGS) entry which is preliminary data.</text>
</comment>
<evidence type="ECO:0000313" key="7">
    <source>
        <dbReference type="EMBL" id="KAF9630625.1"/>
    </source>
</evidence>